<dbReference type="EMBL" id="CAXDID020000231">
    <property type="protein sequence ID" value="CAL6060742.1"/>
    <property type="molecule type" value="Genomic_DNA"/>
</dbReference>
<evidence type="ECO:0000313" key="3">
    <source>
        <dbReference type="EMBL" id="CAL6019973.1"/>
    </source>
</evidence>
<dbReference type="EMBL" id="CAXDID020000084">
    <property type="protein sequence ID" value="CAL6019973.1"/>
    <property type="molecule type" value="Genomic_DNA"/>
</dbReference>
<organism evidence="2">
    <name type="scientific">Hexamita inflata</name>
    <dbReference type="NCBI Taxonomy" id="28002"/>
    <lineage>
        <taxon>Eukaryota</taxon>
        <taxon>Metamonada</taxon>
        <taxon>Diplomonadida</taxon>
        <taxon>Hexamitidae</taxon>
        <taxon>Hexamitinae</taxon>
        <taxon>Hexamita</taxon>
    </lineage>
</organism>
<evidence type="ECO:0000256" key="1">
    <source>
        <dbReference type="SAM" id="Phobius"/>
    </source>
</evidence>
<proteinExistence type="predicted"/>
<sequence length="105" mass="12158">MNNDQGDKPKIVFSALSIMISQVCEFTNIIYIVWPGVYLKIKLKITIVSSTVIKFLFSPKIVIQLGQFRNNLFKSDCRVLIPPSQVNFQNRCFWPLFPFKQLQSS</sequence>
<dbReference type="Proteomes" id="UP001642409">
    <property type="component" value="Unassembled WGS sequence"/>
</dbReference>
<evidence type="ECO:0000313" key="2">
    <source>
        <dbReference type="EMBL" id="CAI9934947.1"/>
    </source>
</evidence>
<evidence type="ECO:0000313" key="4">
    <source>
        <dbReference type="EMBL" id="CAL6060742.1"/>
    </source>
</evidence>
<gene>
    <name evidence="2" type="ORF">HINF_LOCUS22592</name>
    <name evidence="3" type="ORF">HINF_LOCUS27206</name>
    <name evidence="4" type="ORF">HINF_LOCUS49374</name>
</gene>
<keyword evidence="1" id="KW-0472">Membrane</keyword>
<dbReference type="AlphaFoldDB" id="A0AA86U1P0"/>
<comment type="caution">
    <text evidence="2">The sequence shown here is derived from an EMBL/GenBank/DDBJ whole genome shotgun (WGS) entry which is preliminary data.</text>
</comment>
<name>A0AA86U1P0_9EUKA</name>
<evidence type="ECO:0000313" key="5">
    <source>
        <dbReference type="Proteomes" id="UP001642409"/>
    </source>
</evidence>
<protein>
    <submittedName>
        <fullName evidence="3">Hypothetical_protein</fullName>
    </submittedName>
</protein>
<reference evidence="2" key="1">
    <citation type="submission" date="2023-06" db="EMBL/GenBank/DDBJ databases">
        <authorList>
            <person name="Kurt Z."/>
        </authorList>
    </citation>
    <scope>NUCLEOTIDE SEQUENCE</scope>
</reference>
<feature type="transmembrane region" description="Helical" evidence="1">
    <location>
        <begin position="12"/>
        <end position="34"/>
    </location>
</feature>
<keyword evidence="5" id="KW-1185">Reference proteome</keyword>
<reference evidence="3 5" key="2">
    <citation type="submission" date="2024-07" db="EMBL/GenBank/DDBJ databases">
        <authorList>
            <person name="Akdeniz Z."/>
        </authorList>
    </citation>
    <scope>NUCLEOTIDE SEQUENCE [LARGE SCALE GENOMIC DNA]</scope>
</reference>
<keyword evidence="1" id="KW-0812">Transmembrane</keyword>
<dbReference type="EMBL" id="CATOUU010000590">
    <property type="protein sequence ID" value="CAI9934947.1"/>
    <property type="molecule type" value="Genomic_DNA"/>
</dbReference>
<accession>A0AA86U1P0</accession>
<keyword evidence="1" id="KW-1133">Transmembrane helix</keyword>